<evidence type="ECO:0000313" key="3">
    <source>
        <dbReference type="EMBL" id="CAL4122112.1"/>
    </source>
</evidence>
<evidence type="ECO:0000256" key="1">
    <source>
        <dbReference type="SAM" id="SignalP"/>
    </source>
</evidence>
<comment type="caution">
    <text evidence="3">The sequence shown here is derived from an EMBL/GenBank/DDBJ whole genome shotgun (WGS) entry which is preliminary data.</text>
</comment>
<keyword evidence="1" id="KW-0732">Signal</keyword>
<dbReference type="AlphaFoldDB" id="A0AAV2RFI9"/>
<keyword evidence="4" id="KW-1185">Reference proteome</keyword>
<proteinExistence type="predicted"/>
<organism evidence="3 4">
    <name type="scientific">Meganyctiphanes norvegica</name>
    <name type="common">Northern krill</name>
    <name type="synonym">Thysanopoda norvegica</name>
    <dbReference type="NCBI Taxonomy" id="48144"/>
    <lineage>
        <taxon>Eukaryota</taxon>
        <taxon>Metazoa</taxon>
        <taxon>Ecdysozoa</taxon>
        <taxon>Arthropoda</taxon>
        <taxon>Crustacea</taxon>
        <taxon>Multicrustacea</taxon>
        <taxon>Malacostraca</taxon>
        <taxon>Eumalacostraca</taxon>
        <taxon>Eucarida</taxon>
        <taxon>Euphausiacea</taxon>
        <taxon>Euphausiidae</taxon>
        <taxon>Meganyctiphanes</taxon>
    </lineage>
</organism>
<accession>A0AAV2RFI9</accession>
<reference evidence="3 4" key="1">
    <citation type="submission" date="2024-05" db="EMBL/GenBank/DDBJ databases">
        <authorList>
            <person name="Wallberg A."/>
        </authorList>
    </citation>
    <scope>NUCLEOTIDE SEQUENCE [LARGE SCALE GENOMIC DNA]</scope>
</reference>
<evidence type="ECO:0000313" key="4">
    <source>
        <dbReference type="Proteomes" id="UP001497623"/>
    </source>
</evidence>
<sequence length="261" mass="28907">MRQIVVFFISIVCGSTTAFVGDMMTFYQSLNETEFKKYAEKPPPKTLPLGSSTFHMAQLAKDEAHVVTNLRNLRGLLQEAQDAIDMYLVSWSGLELSNVGEGAASGHPLHIYALTRHVALGWPALETTLTRLHNQTKEMEWAVSRSTSGRCATKEDLSQVSAGMARLHDFYSLNLTMMRQHGALQSCLNDDPVYSGLQPTARDFHQIGMEAASNHIFNSGVDFLAAALDAIETTNTTHEELQNIGTDFSSVQKDYKTVTKM</sequence>
<dbReference type="GO" id="GO:0005783">
    <property type="term" value="C:endoplasmic reticulum"/>
    <property type="evidence" value="ECO:0007669"/>
    <property type="project" value="InterPro"/>
</dbReference>
<feature type="non-terminal residue" evidence="3">
    <location>
        <position position="261"/>
    </location>
</feature>
<protein>
    <recommendedName>
        <fullName evidence="2">Prolyl 4-hydroxylase N-terminal domain-containing protein</fullName>
    </recommendedName>
</protein>
<gene>
    <name evidence="3" type="ORF">MNOR_LOCUS22834</name>
</gene>
<dbReference type="Pfam" id="PF08336">
    <property type="entry name" value="P4Ha_N"/>
    <property type="match status" value="1"/>
</dbReference>
<dbReference type="GO" id="GO:0004656">
    <property type="term" value="F:procollagen-proline 4-dioxygenase activity"/>
    <property type="evidence" value="ECO:0007669"/>
    <property type="project" value="InterPro"/>
</dbReference>
<feature type="chain" id="PRO_5043875642" description="Prolyl 4-hydroxylase N-terminal domain-containing protein" evidence="1">
    <location>
        <begin position="19"/>
        <end position="261"/>
    </location>
</feature>
<evidence type="ECO:0000259" key="2">
    <source>
        <dbReference type="Pfam" id="PF08336"/>
    </source>
</evidence>
<dbReference type="InterPro" id="IPR013547">
    <property type="entry name" value="P4H_N"/>
</dbReference>
<dbReference type="Proteomes" id="UP001497623">
    <property type="component" value="Unassembled WGS sequence"/>
</dbReference>
<feature type="domain" description="Prolyl 4-hydroxylase N-terminal" evidence="2">
    <location>
        <begin position="53"/>
        <end position="178"/>
    </location>
</feature>
<name>A0AAV2RFI9_MEGNR</name>
<dbReference type="EMBL" id="CAXKWB010019555">
    <property type="protein sequence ID" value="CAL4122112.1"/>
    <property type="molecule type" value="Genomic_DNA"/>
</dbReference>
<feature type="signal peptide" evidence="1">
    <location>
        <begin position="1"/>
        <end position="18"/>
    </location>
</feature>